<evidence type="ECO:0000313" key="2">
    <source>
        <dbReference type="EMBL" id="ROW01312.1"/>
    </source>
</evidence>
<dbReference type="Proteomes" id="UP000283895">
    <property type="component" value="Unassembled WGS sequence"/>
</dbReference>
<reference evidence="2 3" key="1">
    <citation type="submission" date="2015-09" db="EMBL/GenBank/DDBJ databases">
        <title>Host preference determinants of Valsa canker pathogens revealed by comparative genomics.</title>
        <authorList>
            <person name="Yin Z."/>
            <person name="Huang L."/>
        </authorList>
    </citation>
    <scope>NUCLEOTIDE SEQUENCE [LARGE SCALE GENOMIC DNA]</scope>
    <source>
        <strain evidence="2 3">03-1</strain>
    </source>
</reference>
<dbReference type="STRING" id="356882.A0A423WDC9"/>
<comment type="caution">
    <text evidence="2">The sequence shown here is derived from an EMBL/GenBank/DDBJ whole genome shotgun (WGS) entry which is preliminary data.</text>
</comment>
<gene>
    <name evidence="2" type="ORF">VMCG_05928</name>
</gene>
<feature type="compositionally biased region" description="Acidic residues" evidence="1">
    <location>
        <begin position="41"/>
        <end position="59"/>
    </location>
</feature>
<feature type="compositionally biased region" description="Low complexity" evidence="1">
    <location>
        <begin position="226"/>
        <end position="238"/>
    </location>
</feature>
<dbReference type="AlphaFoldDB" id="A0A423WDC9"/>
<name>A0A423WDC9_9PEZI</name>
<keyword evidence="3" id="KW-1185">Reference proteome</keyword>
<feature type="region of interest" description="Disordered" evidence="1">
    <location>
        <begin position="1"/>
        <end position="59"/>
    </location>
</feature>
<evidence type="ECO:0008006" key="4">
    <source>
        <dbReference type="Google" id="ProtNLM"/>
    </source>
</evidence>
<feature type="region of interest" description="Disordered" evidence="1">
    <location>
        <begin position="213"/>
        <end position="256"/>
    </location>
</feature>
<proteinExistence type="predicted"/>
<evidence type="ECO:0000256" key="1">
    <source>
        <dbReference type="SAM" id="MobiDB-lite"/>
    </source>
</evidence>
<accession>A0A423WDC9</accession>
<protein>
    <recommendedName>
        <fullName evidence="4">HNH domain-containing protein</fullName>
    </recommendedName>
</protein>
<dbReference type="PANTHER" id="PTHR37827:SF1">
    <property type="entry name" value="HNH DOMAIN-CONTAINING PROTEIN"/>
    <property type="match status" value="1"/>
</dbReference>
<evidence type="ECO:0000313" key="3">
    <source>
        <dbReference type="Proteomes" id="UP000283895"/>
    </source>
</evidence>
<dbReference type="EMBL" id="LKEA01000019">
    <property type="protein sequence ID" value="ROW01312.1"/>
    <property type="molecule type" value="Genomic_DNA"/>
</dbReference>
<dbReference type="PANTHER" id="PTHR37827">
    <property type="entry name" value="TUDOR DOMAIN-CONTAINING PROTEIN"/>
    <property type="match status" value="1"/>
</dbReference>
<organism evidence="2 3">
    <name type="scientific">Cytospora schulzeri</name>
    <dbReference type="NCBI Taxonomy" id="448051"/>
    <lineage>
        <taxon>Eukaryota</taxon>
        <taxon>Fungi</taxon>
        <taxon>Dikarya</taxon>
        <taxon>Ascomycota</taxon>
        <taxon>Pezizomycotina</taxon>
        <taxon>Sordariomycetes</taxon>
        <taxon>Sordariomycetidae</taxon>
        <taxon>Diaporthales</taxon>
        <taxon>Cytosporaceae</taxon>
        <taxon>Cytospora</taxon>
    </lineage>
</organism>
<sequence>MPVATGSRMSFPMRSGPGPPNDEGDRALPSVELIDLTGLSTDDENEIVLDDEDDSSGDWEDVTTVIDLTNLPSDDEDEAVVEIPSIETAPTAPAQHGQRQRARHRRAETCELCDREARYDRGITKHHLYPQSVVKAAPKDTYNTEQKNSVALLCWPCHSAIHRIMSNNRLAASYHSVPLLKTHVDVQSWIRKMQRATTAELDPPNRRKNRVVHVATRASKRKAKLPSRPSSRRPLPSQRPDEYLSRFGAPRRSERLAGNEVGGKVSDFGSYSASQVAGVKKSAMTKKQRKLARKVEKAEKLSKISQALDTLWAQNGKTFPKLLSGGIGKRNRLRDALRNLTGNMDVQEHEVRYVLRSRPEYLEWYEWAFSFEIWAPGEVNVGALGLDGAHTPGVQEGDGGTQVMEAVQPHREGNDDQWASDVEIQESIKALEELGDYIPL</sequence>
<dbReference type="OrthoDB" id="4850648at2759"/>